<dbReference type="SUPFAM" id="SSF55811">
    <property type="entry name" value="Nudix"/>
    <property type="match status" value="1"/>
</dbReference>
<proteinExistence type="predicted"/>
<dbReference type="Pfam" id="PF00293">
    <property type="entry name" value="NUDIX"/>
    <property type="match status" value="1"/>
</dbReference>
<dbReference type="AlphaFoldDB" id="A0A1E7L567"/>
<sequence length="190" mass="20458">MRRYGIAPWVHSGSAWIWHEEEVPEDLSIRQAWVWVFAPDGRVVVYLDEKHGIGLPGGTLEDFEHRAPTAAAVREVHEETQIRISDPLYLGYVLDHRPGDPPVARVRLAATIDAIGPSAPDPATGTVHRRLLVPPQLIAELCGWGAGAGRQTQAALEAARRLGVTPARAGDEVTEIPADGTGVLPAGPGR</sequence>
<dbReference type="Gene3D" id="3.90.79.10">
    <property type="entry name" value="Nucleoside Triphosphate Pyrophosphohydrolase"/>
    <property type="match status" value="1"/>
</dbReference>
<dbReference type="CDD" id="cd02883">
    <property type="entry name" value="NUDIX_Hydrolase"/>
    <property type="match status" value="1"/>
</dbReference>
<reference evidence="2 3" key="1">
    <citation type="journal article" date="2016" name="Front. Microbiol.">
        <title>Comparative Genomics Analysis of Streptomyces Species Reveals Their Adaptation to the Marine Environment and Their Diversity at the Genomic Level.</title>
        <authorList>
            <person name="Tian X."/>
            <person name="Zhang Z."/>
            <person name="Yang T."/>
            <person name="Chen M."/>
            <person name="Li J."/>
            <person name="Chen F."/>
            <person name="Yang J."/>
            <person name="Li W."/>
            <person name="Zhang B."/>
            <person name="Zhang Z."/>
            <person name="Wu J."/>
            <person name="Zhang C."/>
            <person name="Long L."/>
            <person name="Xiao J."/>
        </authorList>
    </citation>
    <scope>NUCLEOTIDE SEQUENCE [LARGE SCALE GENOMIC DNA]</scope>
    <source>
        <strain evidence="2 3">SCSIO 10429</strain>
    </source>
</reference>
<evidence type="ECO:0000313" key="3">
    <source>
        <dbReference type="Proteomes" id="UP000176005"/>
    </source>
</evidence>
<dbReference type="EMBL" id="LJGW01000233">
    <property type="protein sequence ID" value="OEV11298.1"/>
    <property type="molecule type" value="Genomic_DNA"/>
</dbReference>
<evidence type="ECO:0000313" key="2">
    <source>
        <dbReference type="EMBL" id="OEV11298.1"/>
    </source>
</evidence>
<protein>
    <recommendedName>
        <fullName evidence="1">Nudix hydrolase domain-containing protein</fullName>
    </recommendedName>
</protein>
<dbReference type="InterPro" id="IPR000086">
    <property type="entry name" value="NUDIX_hydrolase_dom"/>
</dbReference>
<comment type="caution">
    <text evidence="2">The sequence shown here is derived from an EMBL/GenBank/DDBJ whole genome shotgun (WGS) entry which is preliminary data.</text>
</comment>
<keyword evidence="3" id="KW-1185">Reference proteome</keyword>
<dbReference type="PATRIC" id="fig|518642.10.peg.3181"/>
<name>A0A1E7L567_9ACTN</name>
<organism evidence="2 3">
    <name type="scientific">Streptomyces nanshensis</name>
    <dbReference type="NCBI Taxonomy" id="518642"/>
    <lineage>
        <taxon>Bacteria</taxon>
        <taxon>Bacillati</taxon>
        <taxon>Actinomycetota</taxon>
        <taxon>Actinomycetes</taxon>
        <taxon>Kitasatosporales</taxon>
        <taxon>Streptomycetaceae</taxon>
        <taxon>Streptomyces</taxon>
    </lineage>
</organism>
<feature type="domain" description="Nudix hydrolase" evidence="1">
    <location>
        <begin position="31"/>
        <end position="99"/>
    </location>
</feature>
<accession>A0A1E7L567</accession>
<dbReference type="InterPro" id="IPR015797">
    <property type="entry name" value="NUDIX_hydrolase-like_dom_sf"/>
</dbReference>
<dbReference type="Proteomes" id="UP000176005">
    <property type="component" value="Unassembled WGS sequence"/>
</dbReference>
<evidence type="ECO:0000259" key="1">
    <source>
        <dbReference type="Pfam" id="PF00293"/>
    </source>
</evidence>
<gene>
    <name evidence="2" type="ORF">AN218_13575</name>
</gene>